<evidence type="ECO:0000256" key="4">
    <source>
        <dbReference type="SAM" id="MobiDB-lite"/>
    </source>
</evidence>
<dbReference type="InterPro" id="IPR046328">
    <property type="entry name" value="ETS_fam"/>
</dbReference>
<feature type="compositionally biased region" description="Polar residues" evidence="4">
    <location>
        <begin position="486"/>
        <end position="500"/>
    </location>
</feature>
<dbReference type="Pfam" id="PF00178">
    <property type="entry name" value="Ets"/>
    <property type="match status" value="1"/>
</dbReference>
<comment type="similarity">
    <text evidence="1 3">Belongs to the ETS family.</text>
</comment>
<keyword evidence="3" id="KW-0539">Nucleus</keyword>
<feature type="compositionally biased region" description="Low complexity" evidence="4">
    <location>
        <begin position="443"/>
        <end position="456"/>
    </location>
</feature>
<dbReference type="Proteomes" id="UP001642540">
    <property type="component" value="Unassembled WGS sequence"/>
</dbReference>
<feature type="region of interest" description="Disordered" evidence="4">
    <location>
        <begin position="443"/>
        <end position="463"/>
    </location>
</feature>
<dbReference type="Gene3D" id="1.10.150.50">
    <property type="entry name" value="Transcription Factor, Ets-1"/>
    <property type="match status" value="1"/>
</dbReference>
<comment type="caution">
    <text evidence="7">The sequence shown here is derived from an EMBL/GenBank/DDBJ whole genome shotgun (WGS) entry which is preliminary data.</text>
</comment>
<keyword evidence="8" id="KW-1185">Reference proteome</keyword>
<keyword evidence="2 3" id="KW-0238">DNA-binding</keyword>
<dbReference type="SUPFAM" id="SSF47769">
    <property type="entry name" value="SAM/Pointed domain"/>
    <property type="match status" value="1"/>
</dbReference>
<dbReference type="PROSITE" id="PS00345">
    <property type="entry name" value="ETS_DOMAIN_1"/>
    <property type="match status" value="1"/>
</dbReference>
<dbReference type="Pfam" id="PF02198">
    <property type="entry name" value="SAM_PNT"/>
    <property type="match status" value="1"/>
</dbReference>
<sequence>MLSSGYNPNARENFLKIKMEEQTVPSAGFSPQPEYITPDYSYGPPQIQQQTHQQHNQQQHQQHHNQQQQHQHQMHSSSGMNPCLEYSDLAESFDLSLLGDSYDKDMATVPSPSSWSPLGSMEPTTWQQMSFYAASPPEFRAFSPDCKPFGELQQNNGSSNGNNNNANNNATGSNNGNAPSNNPTNMGPATPPSSGGSGNALLDGLAYQSTADSLSNDDVSNCNRTSTNILLRQCLEDNTFIEKYNFKPLDLPITALPNDVETSMDNTVPTGATTVGSTLELNQIEPVFDLAYEQIISDIQNSCRTLGISPDPIQWSVRDVQSWLCYSLTSILGVERGTTSNSVTNQNIIAIWNIDGQRLCSMAEEDFRRRDPLNGVKIFANLELLKMAKWNSAELQQTQQQSASQQQQQVANDINSHGQQPFDLGRILLDSVTSGAYGAGCASPASCSGSSSMDQSPSPPMTTYADIKVELDDSQNQACSSNASARFSNPSSVDTLSSLGKSDDDEDDEEEEEKPVVGAPKAKACGTKNGAHIHLWQFLKELLVSGQQHGSCIRWLDQSRGVFKIEDSVRVARLWGIRKNRPAMNYDKLSRSIRQYYRKGIMRKTERSQRLVYQFCHPYGL</sequence>
<name>A0ABP1QJT1_9HEXA</name>
<dbReference type="PANTHER" id="PTHR11849">
    <property type="entry name" value="ETS"/>
    <property type="match status" value="1"/>
</dbReference>
<dbReference type="PROSITE" id="PS51433">
    <property type="entry name" value="PNT"/>
    <property type="match status" value="1"/>
</dbReference>
<evidence type="ECO:0000256" key="2">
    <source>
        <dbReference type="ARBA" id="ARBA00023125"/>
    </source>
</evidence>
<dbReference type="SMART" id="SM00413">
    <property type="entry name" value="ETS"/>
    <property type="match status" value="1"/>
</dbReference>
<dbReference type="SMART" id="SM00251">
    <property type="entry name" value="SAM_PNT"/>
    <property type="match status" value="1"/>
</dbReference>
<feature type="domain" description="PNT" evidence="6">
    <location>
        <begin position="294"/>
        <end position="389"/>
    </location>
</feature>
<feature type="compositionally biased region" description="Low complexity" evidence="4">
    <location>
        <begin position="46"/>
        <end position="71"/>
    </location>
</feature>
<feature type="region of interest" description="Disordered" evidence="4">
    <location>
        <begin position="478"/>
        <end position="522"/>
    </location>
</feature>
<evidence type="ECO:0000256" key="1">
    <source>
        <dbReference type="ARBA" id="ARBA00005562"/>
    </source>
</evidence>
<dbReference type="PANTHER" id="PTHR11849:SF182">
    <property type="entry name" value="SAM POINTED DOMAIN-CONTAINING ETS TRANSCRIPTION FACTOR"/>
    <property type="match status" value="1"/>
</dbReference>
<proteinExistence type="inferred from homology"/>
<dbReference type="EMBL" id="CAXLJM020000036">
    <property type="protein sequence ID" value="CAL8104920.1"/>
    <property type="molecule type" value="Genomic_DNA"/>
</dbReference>
<feature type="region of interest" description="Disordered" evidence="4">
    <location>
        <begin position="25"/>
        <end position="83"/>
    </location>
</feature>
<dbReference type="InterPro" id="IPR003118">
    <property type="entry name" value="Pointed_dom"/>
</dbReference>
<dbReference type="InterPro" id="IPR036388">
    <property type="entry name" value="WH-like_DNA-bd_sf"/>
</dbReference>
<evidence type="ECO:0000256" key="3">
    <source>
        <dbReference type="RuleBase" id="RU004019"/>
    </source>
</evidence>
<dbReference type="InterPro" id="IPR000418">
    <property type="entry name" value="Ets_dom"/>
</dbReference>
<dbReference type="PROSITE" id="PS50061">
    <property type="entry name" value="ETS_DOMAIN_3"/>
    <property type="match status" value="1"/>
</dbReference>
<dbReference type="Gene3D" id="1.10.10.10">
    <property type="entry name" value="Winged helix-like DNA-binding domain superfamily/Winged helix DNA-binding domain"/>
    <property type="match status" value="1"/>
</dbReference>
<feature type="compositionally biased region" description="Acidic residues" evidence="4">
    <location>
        <begin position="503"/>
        <end position="513"/>
    </location>
</feature>
<reference evidence="7 8" key="1">
    <citation type="submission" date="2024-08" db="EMBL/GenBank/DDBJ databases">
        <authorList>
            <person name="Cucini C."/>
            <person name="Frati F."/>
        </authorList>
    </citation>
    <scope>NUCLEOTIDE SEQUENCE [LARGE SCALE GENOMIC DNA]</scope>
</reference>
<dbReference type="SUPFAM" id="SSF46785">
    <property type="entry name" value="Winged helix' DNA-binding domain"/>
    <property type="match status" value="1"/>
</dbReference>
<gene>
    <name evidence="7" type="ORF">ODALV1_LOCUS11900</name>
</gene>
<comment type="subcellular location">
    <subcellularLocation>
        <location evidence="3">Nucleus</location>
    </subcellularLocation>
</comment>
<evidence type="ECO:0008006" key="9">
    <source>
        <dbReference type="Google" id="ProtNLM"/>
    </source>
</evidence>
<dbReference type="PROSITE" id="PS00346">
    <property type="entry name" value="ETS_DOMAIN_2"/>
    <property type="match status" value="1"/>
</dbReference>
<evidence type="ECO:0000259" key="6">
    <source>
        <dbReference type="PROSITE" id="PS51433"/>
    </source>
</evidence>
<dbReference type="PRINTS" id="PR00454">
    <property type="entry name" value="ETSDOMAIN"/>
</dbReference>
<evidence type="ECO:0000313" key="7">
    <source>
        <dbReference type="EMBL" id="CAL8104920.1"/>
    </source>
</evidence>
<evidence type="ECO:0000259" key="5">
    <source>
        <dbReference type="PROSITE" id="PS50061"/>
    </source>
</evidence>
<feature type="region of interest" description="Disordered" evidence="4">
    <location>
        <begin position="143"/>
        <end position="202"/>
    </location>
</feature>
<feature type="compositionally biased region" description="Low complexity" evidence="4">
    <location>
        <begin position="155"/>
        <end position="185"/>
    </location>
</feature>
<dbReference type="InterPro" id="IPR013761">
    <property type="entry name" value="SAM/pointed_sf"/>
</dbReference>
<feature type="domain" description="ETS" evidence="5">
    <location>
        <begin position="533"/>
        <end position="616"/>
    </location>
</feature>
<accession>A0ABP1QJT1</accession>
<protein>
    <recommendedName>
        <fullName evidence="9">DNA-binding protein D-ETS-4</fullName>
    </recommendedName>
</protein>
<dbReference type="InterPro" id="IPR036390">
    <property type="entry name" value="WH_DNA-bd_sf"/>
</dbReference>
<evidence type="ECO:0000313" key="8">
    <source>
        <dbReference type="Proteomes" id="UP001642540"/>
    </source>
</evidence>
<organism evidence="7 8">
    <name type="scientific">Orchesella dallaii</name>
    <dbReference type="NCBI Taxonomy" id="48710"/>
    <lineage>
        <taxon>Eukaryota</taxon>
        <taxon>Metazoa</taxon>
        <taxon>Ecdysozoa</taxon>
        <taxon>Arthropoda</taxon>
        <taxon>Hexapoda</taxon>
        <taxon>Collembola</taxon>
        <taxon>Entomobryomorpha</taxon>
        <taxon>Entomobryoidea</taxon>
        <taxon>Orchesellidae</taxon>
        <taxon>Orchesellinae</taxon>
        <taxon>Orchesella</taxon>
    </lineage>
</organism>